<dbReference type="EMBL" id="VSSQ01073468">
    <property type="protein sequence ID" value="MPN24574.1"/>
    <property type="molecule type" value="Genomic_DNA"/>
</dbReference>
<name>A0A645GKW2_9ZZZZ</name>
<reference evidence="1" key="1">
    <citation type="submission" date="2019-08" db="EMBL/GenBank/DDBJ databases">
        <authorList>
            <person name="Kucharzyk K."/>
            <person name="Murdoch R.W."/>
            <person name="Higgins S."/>
            <person name="Loffler F."/>
        </authorList>
    </citation>
    <scope>NUCLEOTIDE SEQUENCE</scope>
</reference>
<gene>
    <name evidence="1" type="ORF">SDC9_171973</name>
</gene>
<dbReference type="AlphaFoldDB" id="A0A645GKW2"/>
<evidence type="ECO:0000313" key="1">
    <source>
        <dbReference type="EMBL" id="MPN24574.1"/>
    </source>
</evidence>
<sequence length="81" mass="9367">MEADPKVYVAVKAQFKPDGKLLPFSITWEDGKEFEIDRIMDVRRAASLKAGGAGIRYTVEILGRLTYLFLEEDRWFVERRG</sequence>
<comment type="caution">
    <text evidence="1">The sequence shown here is derived from an EMBL/GenBank/DDBJ whole genome shotgun (WGS) entry which is preliminary data.</text>
</comment>
<proteinExistence type="predicted"/>
<protein>
    <submittedName>
        <fullName evidence="1">Uncharacterized protein</fullName>
    </submittedName>
</protein>
<organism evidence="1">
    <name type="scientific">bioreactor metagenome</name>
    <dbReference type="NCBI Taxonomy" id="1076179"/>
    <lineage>
        <taxon>unclassified sequences</taxon>
        <taxon>metagenomes</taxon>
        <taxon>ecological metagenomes</taxon>
    </lineage>
</organism>
<accession>A0A645GKW2</accession>